<organism evidence="2 3">
    <name type="scientific">Microbacterium testaceum</name>
    <name type="common">Aureobacterium testaceum</name>
    <name type="synonym">Brevibacterium testaceum</name>
    <dbReference type="NCBI Taxonomy" id="2033"/>
    <lineage>
        <taxon>Bacteria</taxon>
        <taxon>Bacillati</taxon>
        <taxon>Actinomycetota</taxon>
        <taxon>Actinomycetes</taxon>
        <taxon>Micrococcales</taxon>
        <taxon>Microbacteriaceae</taxon>
        <taxon>Microbacterium</taxon>
    </lineage>
</organism>
<evidence type="ECO:0000313" key="3">
    <source>
        <dbReference type="Proteomes" id="UP000075025"/>
    </source>
</evidence>
<feature type="compositionally biased region" description="Low complexity" evidence="1">
    <location>
        <begin position="24"/>
        <end position="38"/>
    </location>
</feature>
<reference evidence="2 3" key="1">
    <citation type="journal article" date="2016" name="Front. Microbiol.">
        <title>Genomic Resource of Rice Seed Associated Bacteria.</title>
        <authorList>
            <person name="Midha S."/>
            <person name="Bansal K."/>
            <person name="Sharma S."/>
            <person name="Kumar N."/>
            <person name="Patil P.P."/>
            <person name="Chaudhry V."/>
            <person name="Patil P.B."/>
        </authorList>
    </citation>
    <scope>NUCLEOTIDE SEQUENCE [LARGE SCALE GENOMIC DNA]</scope>
    <source>
        <strain evidence="2 3">NS220</strain>
    </source>
</reference>
<evidence type="ECO:0000313" key="2">
    <source>
        <dbReference type="EMBL" id="KTR95374.1"/>
    </source>
</evidence>
<dbReference type="Proteomes" id="UP000075025">
    <property type="component" value="Unassembled WGS sequence"/>
</dbReference>
<evidence type="ECO:0000256" key="1">
    <source>
        <dbReference type="SAM" id="MobiDB-lite"/>
    </source>
</evidence>
<dbReference type="PATRIC" id="fig|2033.6.peg.2199"/>
<name>A0A147EYN2_MICTE</name>
<comment type="caution">
    <text evidence="2">The sequence shown here is derived from an EMBL/GenBank/DDBJ whole genome shotgun (WGS) entry which is preliminary data.</text>
</comment>
<proteinExistence type="predicted"/>
<dbReference type="AlphaFoldDB" id="A0A147EYN2"/>
<sequence>MNPNFFTRALDEATIRALMGHPPQVASKASAAPAPTKRPAGEFDGHEREFAAGVVTGTRSFDVDKLGRLIGVAFATVWRPGENIARCMQRPDPMAYLTGREPGKLREASRAPHSLADCPHGFYGYYEGSNDYYEPGRVMAVVEAYGETVIGTRGFRASKARIVAMHIPSDISVGTRRLVTRNYPDVPLFDSFSAMVAEFPPDDGGEGLSPDNDPDFWTREAS</sequence>
<accession>A0A147EYN2</accession>
<dbReference type="EMBL" id="LDRT01000033">
    <property type="protein sequence ID" value="KTR95374.1"/>
    <property type="molecule type" value="Genomic_DNA"/>
</dbReference>
<gene>
    <name evidence="2" type="ORF">NS220_06125</name>
</gene>
<feature type="region of interest" description="Disordered" evidence="1">
    <location>
        <begin position="24"/>
        <end position="44"/>
    </location>
</feature>
<feature type="region of interest" description="Disordered" evidence="1">
    <location>
        <begin position="200"/>
        <end position="222"/>
    </location>
</feature>
<protein>
    <submittedName>
        <fullName evidence="2">Uncharacterized protein</fullName>
    </submittedName>
</protein>